<name>A0A8J2U7R9_9GAMM</name>
<evidence type="ECO:0000256" key="1">
    <source>
        <dbReference type="SAM" id="SignalP"/>
    </source>
</evidence>
<reference evidence="3" key="1">
    <citation type="journal article" date="2019" name="Int. J. Syst. Evol. Microbiol.">
        <title>The Global Catalogue of Microorganisms (GCM) 10K type strain sequencing project: providing services to taxonomists for standard genome sequencing and annotation.</title>
        <authorList>
            <consortium name="The Broad Institute Genomics Platform"/>
            <consortium name="The Broad Institute Genome Sequencing Center for Infectious Disease"/>
            <person name="Wu L."/>
            <person name="Ma J."/>
        </authorList>
    </citation>
    <scope>NUCLEOTIDE SEQUENCE [LARGE SCALE GENOMIC DNA]</scope>
    <source>
        <strain evidence="3">CGMCC 1.10130</strain>
    </source>
</reference>
<keyword evidence="1" id="KW-0732">Signal</keyword>
<protein>
    <recommendedName>
        <fullName evidence="4">TIGR03016 family PEP-CTERM system-associated outer membrane protein</fullName>
    </recommendedName>
</protein>
<sequence>MMIVKRVSSRLFKTLPIAAAVFSALANGAKIEVTPSVGMRVTHTDNVELAKTSKENATIGSLYAAVKASVDGNGGSLNLNYRGTRAMYSHDSDRNSYFNSLQFKANKRLNNSGFSMSAEATVDNVARSRRRDANDDILTGDTVTNRRASTRLMYDNGGRGYVSLGADAGATIRDASDDEGNSYGYNAGINLGQGTRVENYFWSLNYDYQKDEARGGSRNNQSHKISGDSGLAQVYGFAPTVNYFWEKYEEKGFDDEEDRDRTFGRVGPGLRYYIDRKSFVELNYNFVVEGEGNDSWGGKAELNPSRNTKISANYSKRVFGNAYDVSVRHKSKRLTNTIRYSEELSSFERDFFVEDEIIEDYSLRKVLDWTSALKMRRSTVSLSLTSTRRERNDANGLPLNDDSYGATVSYSRSITRTTQFSSSFQYSKYQFEDSQQQKQNDYYRRFSLAMSHSFLQSLSLSYGYQFSNRSSNEDDFGYEENRAYINLNKSF</sequence>
<evidence type="ECO:0000313" key="3">
    <source>
        <dbReference type="Proteomes" id="UP000619743"/>
    </source>
</evidence>
<dbReference type="Proteomes" id="UP000619743">
    <property type="component" value="Unassembled WGS sequence"/>
</dbReference>
<dbReference type="AlphaFoldDB" id="A0A8J2U7R9"/>
<dbReference type="NCBIfam" id="TIGR03016">
    <property type="entry name" value="pepcterm_hypo_1"/>
    <property type="match status" value="1"/>
</dbReference>
<evidence type="ECO:0008006" key="4">
    <source>
        <dbReference type="Google" id="ProtNLM"/>
    </source>
</evidence>
<gene>
    <name evidence="2" type="ORF">GCM10011369_28210</name>
</gene>
<evidence type="ECO:0000313" key="2">
    <source>
        <dbReference type="EMBL" id="GGA84505.1"/>
    </source>
</evidence>
<dbReference type="InterPro" id="IPR017467">
    <property type="entry name" value="CHP03016_PEP-CTERM"/>
</dbReference>
<feature type="chain" id="PRO_5035173866" description="TIGR03016 family PEP-CTERM system-associated outer membrane protein" evidence="1">
    <location>
        <begin position="27"/>
        <end position="491"/>
    </location>
</feature>
<proteinExistence type="predicted"/>
<comment type="caution">
    <text evidence="2">The sequence shown here is derived from an EMBL/GenBank/DDBJ whole genome shotgun (WGS) entry which is preliminary data.</text>
</comment>
<feature type="signal peptide" evidence="1">
    <location>
        <begin position="1"/>
        <end position="26"/>
    </location>
</feature>
<accession>A0A8J2U7R9</accession>
<organism evidence="2 3">
    <name type="scientific">Neiella marina</name>
    <dbReference type="NCBI Taxonomy" id="508461"/>
    <lineage>
        <taxon>Bacteria</taxon>
        <taxon>Pseudomonadati</taxon>
        <taxon>Pseudomonadota</taxon>
        <taxon>Gammaproteobacteria</taxon>
        <taxon>Alteromonadales</taxon>
        <taxon>Echinimonadaceae</taxon>
        <taxon>Neiella</taxon>
    </lineage>
</organism>
<dbReference type="RefSeq" id="WP_158100613.1">
    <property type="nucleotide sequence ID" value="NZ_BMDX01000016.1"/>
</dbReference>
<keyword evidence="3" id="KW-1185">Reference proteome</keyword>
<dbReference type="OrthoDB" id="5750656at2"/>
<dbReference type="EMBL" id="BMDX01000016">
    <property type="protein sequence ID" value="GGA84505.1"/>
    <property type="molecule type" value="Genomic_DNA"/>
</dbReference>